<dbReference type="EMBL" id="KV878892">
    <property type="protein sequence ID" value="OJJ86780.1"/>
    <property type="molecule type" value="Genomic_DNA"/>
</dbReference>
<dbReference type="AlphaFoldDB" id="A0A1L9VSB0"/>
<keyword evidence="1" id="KW-0812">Transmembrane</keyword>
<keyword evidence="1" id="KW-1133">Transmembrane helix</keyword>
<dbReference type="GeneID" id="34456949"/>
<keyword evidence="1" id="KW-0472">Membrane</keyword>
<dbReference type="RefSeq" id="XP_022403469.1">
    <property type="nucleotide sequence ID" value="XM_022540688.1"/>
</dbReference>
<organism evidence="2 3">
    <name type="scientific">Aspergillus glaucus CBS 516.65</name>
    <dbReference type="NCBI Taxonomy" id="1160497"/>
    <lineage>
        <taxon>Eukaryota</taxon>
        <taxon>Fungi</taxon>
        <taxon>Dikarya</taxon>
        <taxon>Ascomycota</taxon>
        <taxon>Pezizomycotina</taxon>
        <taxon>Eurotiomycetes</taxon>
        <taxon>Eurotiomycetidae</taxon>
        <taxon>Eurotiales</taxon>
        <taxon>Aspergillaceae</taxon>
        <taxon>Aspergillus</taxon>
        <taxon>Aspergillus subgen. Aspergillus</taxon>
    </lineage>
</organism>
<evidence type="ECO:0000313" key="2">
    <source>
        <dbReference type="EMBL" id="OJJ86780.1"/>
    </source>
</evidence>
<keyword evidence="3" id="KW-1185">Reference proteome</keyword>
<gene>
    <name evidence="2" type="ORF">ASPGLDRAFT_1269193</name>
</gene>
<feature type="transmembrane region" description="Helical" evidence="1">
    <location>
        <begin position="21"/>
        <end position="41"/>
    </location>
</feature>
<name>A0A1L9VSB0_ASPGL</name>
<evidence type="ECO:0000256" key="1">
    <source>
        <dbReference type="SAM" id="Phobius"/>
    </source>
</evidence>
<reference evidence="3" key="1">
    <citation type="journal article" date="2017" name="Genome Biol.">
        <title>Comparative genomics reveals high biological diversity and specific adaptations in the industrially and medically important fungal genus Aspergillus.</title>
        <authorList>
            <person name="de Vries R.P."/>
            <person name="Riley R."/>
            <person name="Wiebenga A."/>
            <person name="Aguilar-Osorio G."/>
            <person name="Amillis S."/>
            <person name="Uchima C.A."/>
            <person name="Anderluh G."/>
            <person name="Asadollahi M."/>
            <person name="Askin M."/>
            <person name="Barry K."/>
            <person name="Battaglia E."/>
            <person name="Bayram O."/>
            <person name="Benocci T."/>
            <person name="Braus-Stromeyer S.A."/>
            <person name="Caldana C."/>
            <person name="Canovas D."/>
            <person name="Cerqueira G.C."/>
            <person name="Chen F."/>
            <person name="Chen W."/>
            <person name="Choi C."/>
            <person name="Clum A."/>
            <person name="Dos Santos R.A."/>
            <person name="Damasio A.R."/>
            <person name="Diallinas G."/>
            <person name="Emri T."/>
            <person name="Fekete E."/>
            <person name="Flipphi M."/>
            <person name="Freyberg S."/>
            <person name="Gallo A."/>
            <person name="Gournas C."/>
            <person name="Habgood R."/>
            <person name="Hainaut M."/>
            <person name="Harispe M.L."/>
            <person name="Henrissat B."/>
            <person name="Hilden K.S."/>
            <person name="Hope R."/>
            <person name="Hossain A."/>
            <person name="Karabika E."/>
            <person name="Karaffa L."/>
            <person name="Karanyi Z."/>
            <person name="Krasevec N."/>
            <person name="Kuo A."/>
            <person name="Kusch H."/>
            <person name="LaButti K."/>
            <person name="Lagendijk E.L."/>
            <person name="Lapidus A."/>
            <person name="Levasseur A."/>
            <person name="Lindquist E."/>
            <person name="Lipzen A."/>
            <person name="Logrieco A.F."/>
            <person name="MacCabe A."/>
            <person name="Maekelae M.R."/>
            <person name="Malavazi I."/>
            <person name="Melin P."/>
            <person name="Meyer V."/>
            <person name="Mielnichuk N."/>
            <person name="Miskei M."/>
            <person name="Molnar A.P."/>
            <person name="Mule G."/>
            <person name="Ngan C.Y."/>
            <person name="Orejas M."/>
            <person name="Orosz E."/>
            <person name="Ouedraogo J.P."/>
            <person name="Overkamp K.M."/>
            <person name="Park H.-S."/>
            <person name="Perrone G."/>
            <person name="Piumi F."/>
            <person name="Punt P.J."/>
            <person name="Ram A.F."/>
            <person name="Ramon A."/>
            <person name="Rauscher S."/>
            <person name="Record E."/>
            <person name="Riano-Pachon D.M."/>
            <person name="Robert V."/>
            <person name="Roehrig J."/>
            <person name="Ruller R."/>
            <person name="Salamov A."/>
            <person name="Salih N.S."/>
            <person name="Samson R.A."/>
            <person name="Sandor E."/>
            <person name="Sanguinetti M."/>
            <person name="Schuetze T."/>
            <person name="Sepcic K."/>
            <person name="Shelest E."/>
            <person name="Sherlock G."/>
            <person name="Sophianopoulou V."/>
            <person name="Squina F.M."/>
            <person name="Sun H."/>
            <person name="Susca A."/>
            <person name="Todd R.B."/>
            <person name="Tsang A."/>
            <person name="Unkles S.E."/>
            <person name="van de Wiele N."/>
            <person name="van Rossen-Uffink D."/>
            <person name="Oliveira J.V."/>
            <person name="Vesth T.C."/>
            <person name="Visser J."/>
            <person name="Yu J.-H."/>
            <person name="Zhou M."/>
            <person name="Andersen M.R."/>
            <person name="Archer D.B."/>
            <person name="Baker S.E."/>
            <person name="Benoit I."/>
            <person name="Brakhage A.A."/>
            <person name="Braus G.H."/>
            <person name="Fischer R."/>
            <person name="Frisvad J.C."/>
            <person name="Goldman G.H."/>
            <person name="Houbraken J."/>
            <person name="Oakley B."/>
            <person name="Pocsi I."/>
            <person name="Scazzocchio C."/>
            <person name="Seiboth B."/>
            <person name="vanKuyk P.A."/>
            <person name="Wortman J."/>
            <person name="Dyer P.S."/>
            <person name="Grigoriev I.V."/>
        </authorList>
    </citation>
    <scope>NUCLEOTIDE SEQUENCE [LARGE SCALE GENOMIC DNA]</scope>
    <source>
        <strain evidence="3">CBS 516.65</strain>
    </source>
</reference>
<dbReference type="Proteomes" id="UP000184300">
    <property type="component" value="Unassembled WGS sequence"/>
</dbReference>
<evidence type="ECO:0000313" key="3">
    <source>
        <dbReference type="Proteomes" id="UP000184300"/>
    </source>
</evidence>
<proteinExistence type="predicted"/>
<accession>A0A1L9VSB0</accession>
<dbReference type="VEuPathDB" id="FungiDB:ASPGLDRAFT_1269193"/>
<sequence>MTRVPRIVAVVVLAPRPPRGLLVVVVVVVAVPAVLRALHVLHAPVGLTVPLRLATLMRRIPRCPTLRPATLSLKVLRALPLPLRLLDSGEYSLVLHVCLHLLRIKLKRSQMTIVLRTSDFTV</sequence>
<protein>
    <submittedName>
        <fullName evidence="2">Uncharacterized protein</fullName>
    </submittedName>
</protein>